<dbReference type="EC" id="3.4.15.6" evidence="4"/>
<evidence type="ECO:0000313" key="11">
    <source>
        <dbReference type="Proteomes" id="UP000322294"/>
    </source>
</evidence>
<reference evidence="10 11" key="1">
    <citation type="submission" date="2019-07" db="EMBL/GenBank/DDBJ databases">
        <title>Genomic Encyclopedia of Type Strains, Phase I: the one thousand microbial genomes (KMG-I) project.</title>
        <authorList>
            <person name="Kyrpides N."/>
        </authorList>
    </citation>
    <scope>NUCLEOTIDE SEQUENCE [LARGE SCALE GENOMIC DNA]</scope>
    <source>
        <strain evidence="10 11">DSM 16647</strain>
    </source>
</reference>
<dbReference type="OrthoDB" id="9799980at2"/>
<evidence type="ECO:0000256" key="4">
    <source>
        <dbReference type="ARBA" id="ARBA00013115"/>
    </source>
</evidence>
<dbReference type="Proteomes" id="UP000322294">
    <property type="component" value="Unassembled WGS sequence"/>
</dbReference>
<evidence type="ECO:0000256" key="9">
    <source>
        <dbReference type="PIRSR" id="PIRSR032067-1"/>
    </source>
</evidence>
<dbReference type="GO" id="GO:0008241">
    <property type="term" value="F:peptidyl-dipeptidase activity"/>
    <property type="evidence" value="ECO:0007669"/>
    <property type="project" value="UniProtKB-EC"/>
</dbReference>
<feature type="active site" description="Charge relay system" evidence="9">
    <location>
        <position position="200"/>
    </location>
</feature>
<sequence>MGEKVKGFLMVIGGAEDRRGERKILKKFIEISGGRDARLTVITAAAQDPQRVGADYVEIFSELGVHDVQTLNIESRREADREEIADRILNSTGIFFTGGDQLRITSLLGGTRVYIALHRAYREGVVVAGTSAGASAMSDTMIIGGSGDQAPKGSTVSMAPGLGLLEEVVVDQHFAQRGRMARLLLAVAQNPYILGVGIDEDTAILVSPDGKFQVIGSNTVTVVDGSIVDFTNVSELGSGEPLAMFNARIHILSPGFGFDMKNRKPLKDEVTAAYIRSGNG</sequence>
<accession>A0A5S5ALC9</accession>
<evidence type="ECO:0000256" key="7">
    <source>
        <dbReference type="ARBA" id="ARBA00022801"/>
    </source>
</evidence>
<evidence type="ECO:0000256" key="2">
    <source>
        <dbReference type="ARBA" id="ARBA00002039"/>
    </source>
</evidence>
<dbReference type="GO" id="GO:0008236">
    <property type="term" value="F:serine-type peptidase activity"/>
    <property type="evidence" value="ECO:0007669"/>
    <property type="project" value="UniProtKB-KW"/>
</dbReference>
<dbReference type="InterPro" id="IPR005320">
    <property type="entry name" value="Peptidase_S51"/>
</dbReference>
<dbReference type="PANTHER" id="PTHR36175">
    <property type="entry name" value="CYANOPHYCINASE"/>
    <property type="match status" value="1"/>
</dbReference>
<gene>
    <name evidence="10" type="ORF">LZ11_01777</name>
</gene>
<dbReference type="EMBL" id="VNHO01000020">
    <property type="protein sequence ID" value="TYP51654.1"/>
    <property type="molecule type" value="Genomic_DNA"/>
</dbReference>
<dbReference type="InterPro" id="IPR029062">
    <property type="entry name" value="Class_I_gatase-like"/>
</dbReference>
<feature type="active site" description="Charge relay system" evidence="9">
    <location>
        <position position="131"/>
    </location>
</feature>
<evidence type="ECO:0000256" key="8">
    <source>
        <dbReference type="ARBA" id="ARBA00022825"/>
    </source>
</evidence>
<comment type="function">
    <text evidence="2">Exopeptidase that catalyzes the hydrolytic cleavage of multi-L-arginyl-poly-L-aspartic acid (cyanophycin; a water-insoluble reserve polymer) into aspartate-arginine dipeptides.</text>
</comment>
<dbReference type="CDD" id="cd03145">
    <property type="entry name" value="GAT1_cyanophycinase"/>
    <property type="match status" value="1"/>
</dbReference>
<dbReference type="NCBIfam" id="TIGR02069">
    <property type="entry name" value="cyanophycinase"/>
    <property type="match status" value="1"/>
</dbReference>
<evidence type="ECO:0000256" key="3">
    <source>
        <dbReference type="ARBA" id="ARBA00006534"/>
    </source>
</evidence>
<keyword evidence="11" id="KW-1185">Reference proteome</keyword>
<dbReference type="AlphaFoldDB" id="A0A5S5ALC9"/>
<dbReference type="PANTHER" id="PTHR36175:SF1">
    <property type="entry name" value="CYANOPHYCINASE"/>
    <property type="match status" value="1"/>
</dbReference>
<proteinExistence type="inferred from homology"/>
<protein>
    <recommendedName>
        <fullName evidence="5">Cyanophycinase</fullName>
        <ecNumber evidence="4">3.4.15.6</ecNumber>
    </recommendedName>
</protein>
<evidence type="ECO:0000256" key="5">
    <source>
        <dbReference type="ARBA" id="ARBA00015719"/>
    </source>
</evidence>
<dbReference type="Gene3D" id="3.40.50.880">
    <property type="match status" value="1"/>
</dbReference>
<dbReference type="InterPro" id="IPR011811">
    <property type="entry name" value="Peptidase_S51_cyanophycinase"/>
</dbReference>
<name>A0A5S5ALC9_9FIRM</name>
<dbReference type="Pfam" id="PF03575">
    <property type="entry name" value="Peptidase_S51"/>
    <property type="match status" value="1"/>
</dbReference>
<feature type="active site" description="Charge relay system" evidence="9">
    <location>
        <position position="173"/>
    </location>
</feature>
<evidence type="ECO:0000256" key="6">
    <source>
        <dbReference type="ARBA" id="ARBA00022670"/>
    </source>
</evidence>
<dbReference type="PIRSF" id="PIRSF032067">
    <property type="entry name" value="Cyanophycinase"/>
    <property type="match status" value="1"/>
</dbReference>
<dbReference type="RefSeq" id="WP_148867498.1">
    <property type="nucleotide sequence ID" value="NZ_VNHO01000020.1"/>
</dbReference>
<evidence type="ECO:0000256" key="1">
    <source>
        <dbReference type="ARBA" id="ARBA00001092"/>
    </source>
</evidence>
<dbReference type="SUPFAM" id="SSF52317">
    <property type="entry name" value="Class I glutamine amidotransferase-like"/>
    <property type="match status" value="1"/>
</dbReference>
<keyword evidence="7" id="KW-0378">Hydrolase</keyword>
<dbReference type="GO" id="GO:0006508">
    <property type="term" value="P:proteolysis"/>
    <property type="evidence" value="ECO:0007669"/>
    <property type="project" value="UniProtKB-KW"/>
</dbReference>
<comment type="caution">
    <text evidence="10">The sequence shown here is derived from an EMBL/GenBank/DDBJ whole genome shotgun (WGS) entry which is preliminary data.</text>
</comment>
<keyword evidence="8" id="KW-0720">Serine protease</keyword>
<evidence type="ECO:0000313" key="10">
    <source>
        <dbReference type="EMBL" id="TYP51654.1"/>
    </source>
</evidence>
<comment type="catalytic activity">
    <reaction evidence="1">
        <text>[L-4-(L-arginin-2-N-yl)aspartate](n) + H2O = [L-4-(L-arginin-2-N-yl)aspartate](n-1) + L-4-(L-arginin-2-N-yl)aspartate</text>
        <dbReference type="Rhea" id="RHEA:12845"/>
        <dbReference type="Rhea" id="RHEA-COMP:13728"/>
        <dbReference type="Rhea" id="RHEA-COMP:13734"/>
        <dbReference type="ChEBI" id="CHEBI:15377"/>
        <dbReference type="ChEBI" id="CHEBI:137986"/>
        <dbReference type="ChEBI" id="CHEBI:137991"/>
        <dbReference type="EC" id="3.4.15.6"/>
    </reaction>
</comment>
<keyword evidence="6" id="KW-0645">Protease</keyword>
<comment type="similarity">
    <text evidence="3">Belongs to the peptidase S51 family.</text>
</comment>
<organism evidence="10 11">
    <name type="scientific">Thermosediminibacter litoriperuensis</name>
    <dbReference type="NCBI Taxonomy" id="291989"/>
    <lineage>
        <taxon>Bacteria</taxon>
        <taxon>Bacillati</taxon>
        <taxon>Bacillota</taxon>
        <taxon>Clostridia</taxon>
        <taxon>Thermosediminibacterales</taxon>
        <taxon>Thermosediminibacteraceae</taxon>
        <taxon>Thermosediminibacter</taxon>
    </lineage>
</organism>